<gene>
    <name evidence="1" type="ORF">M011DRAFT_20541</name>
</gene>
<organism evidence="1 2">
    <name type="scientific">Sporormia fimetaria CBS 119925</name>
    <dbReference type="NCBI Taxonomy" id="1340428"/>
    <lineage>
        <taxon>Eukaryota</taxon>
        <taxon>Fungi</taxon>
        <taxon>Dikarya</taxon>
        <taxon>Ascomycota</taxon>
        <taxon>Pezizomycotina</taxon>
        <taxon>Dothideomycetes</taxon>
        <taxon>Pleosporomycetidae</taxon>
        <taxon>Pleosporales</taxon>
        <taxon>Sporormiaceae</taxon>
        <taxon>Sporormia</taxon>
    </lineage>
</organism>
<accession>A0A6A6VSR1</accession>
<reference evidence="1" key="1">
    <citation type="journal article" date="2020" name="Stud. Mycol.">
        <title>101 Dothideomycetes genomes: a test case for predicting lifestyles and emergence of pathogens.</title>
        <authorList>
            <person name="Haridas S."/>
            <person name="Albert R."/>
            <person name="Binder M."/>
            <person name="Bloem J."/>
            <person name="Labutti K."/>
            <person name="Salamov A."/>
            <person name="Andreopoulos B."/>
            <person name="Baker S."/>
            <person name="Barry K."/>
            <person name="Bills G."/>
            <person name="Bluhm B."/>
            <person name="Cannon C."/>
            <person name="Castanera R."/>
            <person name="Culley D."/>
            <person name="Daum C."/>
            <person name="Ezra D."/>
            <person name="Gonzalez J."/>
            <person name="Henrissat B."/>
            <person name="Kuo A."/>
            <person name="Liang C."/>
            <person name="Lipzen A."/>
            <person name="Lutzoni F."/>
            <person name="Magnuson J."/>
            <person name="Mondo S."/>
            <person name="Nolan M."/>
            <person name="Ohm R."/>
            <person name="Pangilinan J."/>
            <person name="Park H.-J."/>
            <person name="Ramirez L."/>
            <person name="Alfaro M."/>
            <person name="Sun H."/>
            <person name="Tritt A."/>
            <person name="Yoshinaga Y."/>
            <person name="Zwiers L.-H."/>
            <person name="Turgeon B."/>
            <person name="Goodwin S."/>
            <person name="Spatafora J."/>
            <person name="Crous P."/>
            <person name="Grigoriev I."/>
        </authorList>
    </citation>
    <scope>NUCLEOTIDE SEQUENCE</scope>
    <source>
        <strain evidence="1">CBS 119925</strain>
    </source>
</reference>
<protein>
    <submittedName>
        <fullName evidence="1">Uncharacterized protein</fullName>
    </submittedName>
</protein>
<evidence type="ECO:0000313" key="2">
    <source>
        <dbReference type="Proteomes" id="UP000799440"/>
    </source>
</evidence>
<name>A0A6A6VSR1_9PLEO</name>
<keyword evidence="2" id="KW-1185">Reference proteome</keyword>
<proteinExistence type="predicted"/>
<evidence type="ECO:0000313" key="1">
    <source>
        <dbReference type="EMBL" id="KAF2752287.1"/>
    </source>
</evidence>
<dbReference type="EMBL" id="MU006561">
    <property type="protein sequence ID" value="KAF2752287.1"/>
    <property type="molecule type" value="Genomic_DNA"/>
</dbReference>
<sequence>MAELSLSSLISSLCVWFDFVDEVRYGDHDLTWFVGEPDSGSGNAGRFCDLLLVSASLINGTEDVRGWLTWLSSTRPKGVSRHGSMVRTTLHLTIRHSGPRPAYHLFGEQDELRKWQSMSPKRCSISTKAAWDTKRQHHRFQSGLSNTCAYGCLRKQLRTCRTLLCLLHLQQHYTTWLHKHGMYPPRFPEGRWVRAVRATDWGGRNACSWLLLGACPTGNGAILAGAHRAVLKPVCISVLVFSGLGSPSGMQSSNSEKAPSMAMSNIHLAKRITL</sequence>
<dbReference type="AlphaFoldDB" id="A0A6A6VSR1"/>
<dbReference type="Proteomes" id="UP000799440">
    <property type="component" value="Unassembled WGS sequence"/>
</dbReference>